<dbReference type="Proteomes" id="UP000472372">
    <property type="component" value="Chromosome 2"/>
</dbReference>
<feature type="region of interest" description="Disordered" evidence="1">
    <location>
        <begin position="77"/>
        <end position="123"/>
    </location>
</feature>
<accession>A0A6S6VHW9</accession>
<name>A0A6S6VHW9_9PLEO</name>
<reference evidence="2" key="1">
    <citation type="submission" date="2021-02" db="EMBL/GenBank/DDBJ databases">
        <authorList>
            <person name="Syme A R."/>
            <person name="Syme A R."/>
            <person name="Moolhuijzen P."/>
        </authorList>
    </citation>
    <scope>NUCLEOTIDE SEQUENCE</scope>
    <source>
        <strain evidence="2">W1-1</strain>
    </source>
</reference>
<sequence>MLLNVMCNRRLIPLENTTNRTSSHLSHRTSTCTSTLSMSPIRLLQRSEQAQLPRAPPTPLIIQILVFIPNIPLHPSPSHPTTTTLHIPPQPSPDPTNKRLSPHPLSLGNKPLHPTHPPIPQPYLDAPRMIATCKQISDYTLDLVARGLVLLEDYGHGGAGGNG</sequence>
<organism evidence="2 3">
    <name type="scientific">Pyrenophora teres f. teres</name>
    <dbReference type="NCBI Taxonomy" id="97479"/>
    <lineage>
        <taxon>Eukaryota</taxon>
        <taxon>Fungi</taxon>
        <taxon>Dikarya</taxon>
        <taxon>Ascomycota</taxon>
        <taxon>Pezizomycotina</taxon>
        <taxon>Dothideomycetes</taxon>
        <taxon>Pleosporomycetidae</taxon>
        <taxon>Pleosporales</taxon>
        <taxon>Pleosporineae</taxon>
        <taxon>Pleosporaceae</taxon>
        <taxon>Pyrenophora</taxon>
    </lineage>
</organism>
<evidence type="ECO:0000313" key="2">
    <source>
        <dbReference type="EMBL" id="CAE7014571.1"/>
    </source>
</evidence>
<dbReference type="AlphaFoldDB" id="A0A6S6VHW9"/>
<evidence type="ECO:0000256" key="1">
    <source>
        <dbReference type="SAM" id="MobiDB-lite"/>
    </source>
</evidence>
<gene>
    <name evidence="2" type="ORF">PTTW11_02667</name>
</gene>
<protein>
    <submittedName>
        <fullName evidence="2">Uncharacterized protein</fullName>
    </submittedName>
</protein>
<dbReference type="EMBL" id="HG992978">
    <property type="protein sequence ID" value="CAE7014571.1"/>
    <property type="molecule type" value="Genomic_DNA"/>
</dbReference>
<evidence type="ECO:0000313" key="3">
    <source>
        <dbReference type="Proteomes" id="UP000472372"/>
    </source>
</evidence>
<proteinExistence type="predicted"/>